<evidence type="ECO:0000256" key="1">
    <source>
        <dbReference type="SAM" id="Coils"/>
    </source>
</evidence>
<organism evidence="4 5">
    <name type="scientific">Spirosoma telluris</name>
    <dbReference type="NCBI Taxonomy" id="2183553"/>
    <lineage>
        <taxon>Bacteria</taxon>
        <taxon>Pseudomonadati</taxon>
        <taxon>Bacteroidota</taxon>
        <taxon>Cytophagia</taxon>
        <taxon>Cytophagales</taxon>
        <taxon>Cytophagaceae</taxon>
        <taxon>Spirosoma</taxon>
    </lineage>
</organism>
<protein>
    <recommendedName>
        <fullName evidence="3">DUF4349 domain-containing protein</fullName>
    </recommendedName>
</protein>
<dbReference type="InterPro" id="IPR025645">
    <property type="entry name" value="DUF4349"/>
</dbReference>
<dbReference type="RefSeq" id="WP_111340737.1">
    <property type="nucleotide sequence ID" value="NZ_QLII01000001.1"/>
</dbReference>
<dbReference type="Proteomes" id="UP000249016">
    <property type="component" value="Unassembled WGS sequence"/>
</dbReference>
<dbReference type="EMBL" id="QLII01000001">
    <property type="protein sequence ID" value="RAI73863.1"/>
    <property type="molecule type" value="Genomic_DNA"/>
</dbReference>
<accession>A0A327NGD7</accession>
<keyword evidence="2" id="KW-1133">Transmembrane helix</keyword>
<feature type="coiled-coil region" evidence="1">
    <location>
        <begin position="121"/>
        <end position="155"/>
    </location>
</feature>
<name>A0A327NGD7_9BACT</name>
<dbReference type="AlphaFoldDB" id="A0A327NGD7"/>
<feature type="domain" description="DUF4349" evidence="3">
    <location>
        <begin position="5"/>
        <end position="211"/>
    </location>
</feature>
<feature type="transmembrane region" description="Helical" evidence="2">
    <location>
        <begin position="190"/>
        <end position="212"/>
    </location>
</feature>
<sequence>MGVNRKIIRNAQVRIRVNDFKASGQTIEKAVQQAGGQISSSNETKTDNGIENALVIRVPAARFDALLALLLKESIFTDTKTITSEDVTRHYVDVEARIRSKKAVEETYLTILKQARTVGDVLKVEEQLGKLREEREVQEAELRQLKDEVALSTINLSYYQQTEVALNPEEPFYAQIWRNFTDGFRLMGDVLVGLFYFLPIGVVATVVVWLFLRWRRKRRSKV</sequence>
<evidence type="ECO:0000256" key="2">
    <source>
        <dbReference type="SAM" id="Phobius"/>
    </source>
</evidence>
<keyword evidence="2" id="KW-0812">Transmembrane</keyword>
<keyword evidence="5" id="KW-1185">Reference proteome</keyword>
<reference evidence="4 5" key="1">
    <citation type="submission" date="2018-06" db="EMBL/GenBank/DDBJ databases">
        <title>Spirosoma sp. HMF3257 Genome sequencing and assembly.</title>
        <authorList>
            <person name="Kang H."/>
            <person name="Cha I."/>
            <person name="Kim H."/>
            <person name="Kang J."/>
            <person name="Joh K."/>
        </authorList>
    </citation>
    <scope>NUCLEOTIDE SEQUENCE [LARGE SCALE GENOMIC DNA]</scope>
    <source>
        <strain evidence="4 5">HMF3257</strain>
    </source>
</reference>
<keyword evidence="2" id="KW-0472">Membrane</keyword>
<keyword evidence="1" id="KW-0175">Coiled coil</keyword>
<proteinExistence type="predicted"/>
<evidence type="ECO:0000313" key="5">
    <source>
        <dbReference type="Proteomes" id="UP000249016"/>
    </source>
</evidence>
<dbReference type="Pfam" id="PF14257">
    <property type="entry name" value="DUF4349"/>
    <property type="match status" value="1"/>
</dbReference>
<evidence type="ECO:0000313" key="4">
    <source>
        <dbReference type="EMBL" id="RAI73863.1"/>
    </source>
</evidence>
<comment type="caution">
    <text evidence="4">The sequence shown here is derived from an EMBL/GenBank/DDBJ whole genome shotgun (WGS) entry which is preliminary data.</text>
</comment>
<gene>
    <name evidence="4" type="ORF">HMF3257_04690</name>
</gene>
<evidence type="ECO:0000259" key="3">
    <source>
        <dbReference type="Pfam" id="PF14257"/>
    </source>
</evidence>